<dbReference type="Proteomes" id="UP000886595">
    <property type="component" value="Unassembled WGS sequence"/>
</dbReference>
<evidence type="ECO:0000256" key="2">
    <source>
        <dbReference type="ARBA" id="ARBA00023136"/>
    </source>
</evidence>
<dbReference type="GO" id="GO:0009506">
    <property type="term" value="C:plasmodesma"/>
    <property type="evidence" value="ECO:0007669"/>
    <property type="project" value="TreeGrafter"/>
</dbReference>
<dbReference type="InterPro" id="IPR044839">
    <property type="entry name" value="NDR1-like"/>
</dbReference>
<keyword evidence="4" id="KW-0812">Transmembrane</keyword>
<dbReference type="GO" id="GO:0098542">
    <property type="term" value="P:defense response to other organism"/>
    <property type="evidence" value="ECO:0007669"/>
    <property type="project" value="InterPro"/>
</dbReference>
<dbReference type="PANTHER" id="PTHR31415:SF71">
    <property type="entry name" value="TRANSMEMBRANE PROTEIN"/>
    <property type="match status" value="1"/>
</dbReference>
<evidence type="ECO:0000256" key="1">
    <source>
        <dbReference type="ARBA" id="ARBA00004370"/>
    </source>
</evidence>
<keyword evidence="2 4" id="KW-0472">Membrane</keyword>
<keyword evidence="6" id="KW-1185">Reference proteome</keyword>
<evidence type="ECO:0000256" key="3">
    <source>
        <dbReference type="SAM" id="MobiDB-lite"/>
    </source>
</evidence>
<sequence>MKKEEATTKKTEAKEAGAPTKKTEAKEAGATLTVTYKDIQNKRKLKVGLYVFLAAFVLAGLLALILTLIKVRDPQFMLDDVSLDPISGSKVLVKLSSTNPSSSSLSYSDMSLYVQIEEIFETERVFLQSTVQKPHERTTWTGVVARNNVNNDRPDGTFQMRDGVENGNVIAEVKIKKKSLMFSQKSRLRVTCPVLLNLKDLTAVVSRPMSTCQVL</sequence>
<evidence type="ECO:0000313" key="5">
    <source>
        <dbReference type="EMBL" id="KAG2308387.1"/>
    </source>
</evidence>
<dbReference type="OrthoDB" id="1071197at2759"/>
<protein>
    <recommendedName>
        <fullName evidence="7">Late embryogenesis abundant protein LEA-2 subgroup domain-containing protein</fullName>
    </recommendedName>
</protein>
<keyword evidence="4" id="KW-1133">Transmembrane helix</keyword>
<evidence type="ECO:0000313" key="6">
    <source>
        <dbReference type="Proteomes" id="UP000886595"/>
    </source>
</evidence>
<feature type="transmembrane region" description="Helical" evidence="4">
    <location>
        <begin position="47"/>
        <end position="69"/>
    </location>
</feature>
<evidence type="ECO:0008006" key="7">
    <source>
        <dbReference type="Google" id="ProtNLM"/>
    </source>
</evidence>
<dbReference type="PANTHER" id="PTHR31415">
    <property type="entry name" value="OS05G0367900 PROTEIN"/>
    <property type="match status" value="1"/>
</dbReference>
<accession>A0A8X7VBQ1</accession>
<feature type="region of interest" description="Disordered" evidence="3">
    <location>
        <begin position="1"/>
        <end position="24"/>
    </location>
</feature>
<evidence type="ECO:0000256" key="4">
    <source>
        <dbReference type="SAM" id="Phobius"/>
    </source>
</evidence>
<dbReference type="AlphaFoldDB" id="A0A8X7VBQ1"/>
<proteinExistence type="predicted"/>
<dbReference type="GO" id="GO:0005886">
    <property type="term" value="C:plasma membrane"/>
    <property type="evidence" value="ECO:0007669"/>
    <property type="project" value="TreeGrafter"/>
</dbReference>
<gene>
    <name evidence="5" type="ORF">Bca52824_028135</name>
</gene>
<name>A0A8X7VBQ1_BRACI</name>
<comment type="caution">
    <text evidence="5">The sequence shown here is derived from an EMBL/GenBank/DDBJ whole genome shotgun (WGS) entry which is preliminary data.</text>
</comment>
<organism evidence="5 6">
    <name type="scientific">Brassica carinata</name>
    <name type="common">Ethiopian mustard</name>
    <name type="synonym">Abyssinian cabbage</name>
    <dbReference type="NCBI Taxonomy" id="52824"/>
    <lineage>
        <taxon>Eukaryota</taxon>
        <taxon>Viridiplantae</taxon>
        <taxon>Streptophyta</taxon>
        <taxon>Embryophyta</taxon>
        <taxon>Tracheophyta</taxon>
        <taxon>Spermatophyta</taxon>
        <taxon>Magnoliopsida</taxon>
        <taxon>eudicotyledons</taxon>
        <taxon>Gunneridae</taxon>
        <taxon>Pentapetalae</taxon>
        <taxon>rosids</taxon>
        <taxon>malvids</taxon>
        <taxon>Brassicales</taxon>
        <taxon>Brassicaceae</taxon>
        <taxon>Brassiceae</taxon>
        <taxon>Brassica</taxon>
    </lineage>
</organism>
<reference evidence="5 6" key="1">
    <citation type="submission" date="2020-02" db="EMBL/GenBank/DDBJ databases">
        <authorList>
            <person name="Ma Q."/>
            <person name="Huang Y."/>
            <person name="Song X."/>
            <person name="Pei D."/>
        </authorList>
    </citation>
    <scope>NUCLEOTIDE SEQUENCE [LARGE SCALE GENOMIC DNA]</scope>
    <source>
        <strain evidence="5">Sxm20200214</strain>
        <tissue evidence="5">Leaf</tissue>
    </source>
</reference>
<dbReference type="EMBL" id="JAAMPC010000006">
    <property type="protein sequence ID" value="KAG2308387.1"/>
    <property type="molecule type" value="Genomic_DNA"/>
</dbReference>
<comment type="subcellular location">
    <subcellularLocation>
        <location evidence="1">Membrane</location>
    </subcellularLocation>
</comment>